<sequence length="50" mass="5747">MLVEHQYHDTEELALAAVMPTAHELVAFYIGWELKTAEMEKNSLRTGKRS</sequence>
<dbReference type="Proteomes" id="UP000076244">
    <property type="component" value="Chromosome"/>
</dbReference>
<dbReference type="EMBL" id="CP012288">
    <property type="protein sequence ID" value="AMV66829.1"/>
    <property type="molecule type" value="Genomic_DNA"/>
</dbReference>
<keyword evidence="2" id="KW-1185">Reference proteome</keyword>
<evidence type="ECO:0000313" key="1">
    <source>
        <dbReference type="EMBL" id="AMV66829.1"/>
    </source>
</evidence>
<accession>A0ABM6A3H0</accession>
<proteinExistence type="predicted"/>
<evidence type="ECO:0000313" key="2">
    <source>
        <dbReference type="Proteomes" id="UP000076244"/>
    </source>
</evidence>
<name>A0ABM6A3H0_9LACO</name>
<reference evidence="1 2" key="1">
    <citation type="journal article" date="2016" name="PLoS ONE">
        <title>The Identification of Novel Diagnostic Marker Genes for the Detection of Beer Spoiling Pediococcus damnosus Strains Using the BlAst Diagnostic Gene findEr.</title>
        <authorList>
            <person name="Behr J."/>
            <person name="Geissler A.J."/>
            <person name="Schmid J."/>
            <person name="Zehe A."/>
            <person name="Vogel R.F."/>
        </authorList>
    </citation>
    <scope>NUCLEOTIDE SEQUENCE [LARGE SCALE GENOMIC DNA]</scope>
    <source>
        <strain evidence="1 2">TMW 2.1535</strain>
    </source>
</reference>
<protein>
    <submittedName>
        <fullName evidence="1">Uncharacterized protein</fullName>
    </submittedName>
</protein>
<gene>
    <name evidence="1" type="ORF">ADU72_0886</name>
</gene>
<organism evidence="1 2">
    <name type="scientific">Pediococcus damnosus</name>
    <dbReference type="NCBI Taxonomy" id="51663"/>
    <lineage>
        <taxon>Bacteria</taxon>
        <taxon>Bacillati</taxon>
        <taxon>Bacillota</taxon>
        <taxon>Bacilli</taxon>
        <taxon>Lactobacillales</taxon>
        <taxon>Lactobacillaceae</taxon>
        <taxon>Pediococcus</taxon>
    </lineage>
</organism>